<dbReference type="Proteomes" id="UP000565579">
    <property type="component" value="Unassembled WGS sequence"/>
</dbReference>
<evidence type="ECO:0000256" key="2">
    <source>
        <dbReference type="ARBA" id="ARBA00023015"/>
    </source>
</evidence>
<dbReference type="InterPro" id="IPR011990">
    <property type="entry name" value="TPR-like_helical_dom_sf"/>
</dbReference>
<protein>
    <submittedName>
        <fullName evidence="7">DNA-binding SARP family transcriptional activator</fullName>
    </submittedName>
</protein>
<dbReference type="Gene3D" id="1.10.10.10">
    <property type="entry name" value="Winged helix-like DNA-binding domain superfamily/Winged helix DNA-binding domain"/>
    <property type="match status" value="1"/>
</dbReference>
<comment type="caution">
    <text evidence="7">The sequence shown here is derived from an EMBL/GenBank/DDBJ whole genome shotgun (WGS) entry which is preliminary data.</text>
</comment>
<feature type="region of interest" description="Disordered" evidence="5">
    <location>
        <begin position="145"/>
        <end position="177"/>
    </location>
</feature>
<dbReference type="Pfam" id="PF03704">
    <property type="entry name" value="BTAD"/>
    <property type="match status" value="1"/>
</dbReference>
<feature type="domain" description="OmpR/PhoB-type" evidence="6">
    <location>
        <begin position="13"/>
        <end position="82"/>
    </location>
</feature>
<feature type="compositionally biased region" description="Low complexity" evidence="5">
    <location>
        <begin position="145"/>
        <end position="155"/>
    </location>
</feature>
<dbReference type="SMART" id="SM00862">
    <property type="entry name" value="Trans_reg_C"/>
    <property type="match status" value="1"/>
</dbReference>
<dbReference type="GO" id="GO:0000160">
    <property type="term" value="P:phosphorelay signal transduction system"/>
    <property type="evidence" value="ECO:0007669"/>
    <property type="project" value="InterPro"/>
</dbReference>
<evidence type="ECO:0000256" key="3">
    <source>
        <dbReference type="ARBA" id="ARBA00023125"/>
    </source>
</evidence>
<evidence type="ECO:0000256" key="4">
    <source>
        <dbReference type="ARBA" id="ARBA00023163"/>
    </source>
</evidence>
<keyword evidence="3 7" id="KW-0238">DNA-binding</keyword>
<dbReference type="PANTHER" id="PTHR35807:SF1">
    <property type="entry name" value="TRANSCRIPTIONAL REGULATOR REDD"/>
    <property type="match status" value="1"/>
</dbReference>
<gene>
    <name evidence="7" type="ORF">HD593_000457</name>
</gene>
<dbReference type="PANTHER" id="PTHR35807">
    <property type="entry name" value="TRANSCRIPTIONAL REGULATOR REDD-RELATED"/>
    <property type="match status" value="1"/>
</dbReference>
<dbReference type="InterPro" id="IPR001867">
    <property type="entry name" value="OmpR/PhoB-type_DNA-bd"/>
</dbReference>
<name>A0A7X0NLH9_9ACTN</name>
<evidence type="ECO:0000259" key="6">
    <source>
        <dbReference type="SMART" id="SM00862"/>
    </source>
</evidence>
<comment type="similarity">
    <text evidence="1">Belongs to the AfsR/DnrI/RedD regulatory family.</text>
</comment>
<dbReference type="InterPro" id="IPR051677">
    <property type="entry name" value="AfsR-DnrI-RedD_regulator"/>
</dbReference>
<sequence>MRVGILGPLRVAGSELGGARVRALLVRLALDPGRVVTAGRLIDDLWPDEPPAHPAAALQSLVSRARRQAPGLIASHPAGYLLDVPPGEVDAQALERLVREGDVRAALALWRGPALADAAGLPFAAGPAARLEELRLTALATRLAADLDETPAGQSRARRPSARGRAAGGRAGAARDR</sequence>
<evidence type="ECO:0000313" key="7">
    <source>
        <dbReference type="EMBL" id="MBB6545662.1"/>
    </source>
</evidence>
<dbReference type="GO" id="GO:0003677">
    <property type="term" value="F:DNA binding"/>
    <property type="evidence" value="ECO:0007669"/>
    <property type="project" value="UniProtKB-KW"/>
</dbReference>
<accession>A0A7X0NLH9</accession>
<dbReference type="SUPFAM" id="SSF46894">
    <property type="entry name" value="C-terminal effector domain of the bipartite response regulators"/>
    <property type="match status" value="1"/>
</dbReference>
<keyword evidence="4" id="KW-0804">Transcription</keyword>
<evidence type="ECO:0000313" key="8">
    <source>
        <dbReference type="Proteomes" id="UP000565579"/>
    </source>
</evidence>
<keyword evidence="2" id="KW-0805">Transcription regulation</keyword>
<evidence type="ECO:0000256" key="5">
    <source>
        <dbReference type="SAM" id="MobiDB-lite"/>
    </source>
</evidence>
<keyword evidence="8" id="KW-1185">Reference proteome</keyword>
<dbReference type="GO" id="GO:0006355">
    <property type="term" value="P:regulation of DNA-templated transcription"/>
    <property type="evidence" value="ECO:0007669"/>
    <property type="project" value="InterPro"/>
</dbReference>
<dbReference type="InterPro" id="IPR016032">
    <property type="entry name" value="Sig_transdc_resp-reg_C-effctor"/>
</dbReference>
<dbReference type="Gene3D" id="1.25.40.10">
    <property type="entry name" value="Tetratricopeptide repeat domain"/>
    <property type="match status" value="1"/>
</dbReference>
<evidence type="ECO:0000256" key="1">
    <source>
        <dbReference type="ARBA" id="ARBA00005820"/>
    </source>
</evidence>
<dbReference type="AlphaFoldDB" id="A0A7X0NLH9"/>
<reference evidence="7 8" key="1">
    <citation type="submission" date="2020-08" db="EMBL/GenBank/DDBJ databases">
        <title>Sequencing the genomes of 1000 actinobacteria strains.</title>
        <authorList>
            <person name="Klenk H.-P."/>
        </authorList>
    </citation>
    <scope>NUCLEOTIDE SEQUENCE [LARGE SCALE GENOMIC DNA]</scope>
    <source>
        <strain evidence="7 8">DSM 43768</strain>
    </source>
</reference>
<proteinExistence type="inferred from homology"/>
<dbReference type="EMBL" id="JACHMI010000001">
    <property type="protein sequence ID" value="MBB6545662.1"/>
    <property type="molecule type" value="Genomic_DNA"/>
</dbReference>
<dbReference type="InterPro" id="IPR036388">
    <property type="entry name" value="WH-like_DNA-bd_sf"/>
</dbReference>
<dbReference type="RefSeq" id="WP_185100473.1">
    <property type="nucleotide sequence ID" value="NZ_JACHMI010000001.1"/>
</dbReference>
<dbReference type="InterPro" id="IPR005158">
    <property type="entry name" value="BTAD"/>
</dbReference>
<organism evidence="7 8">
    <name type="scientific">Nonomuraea rubra</name>
    <dbReference type="NCBI Taxonomy" id="46180"/>
    <lineage>
        <taxon>Bacteria</taxon>
        <taxon>Bacillati</taxon>
        <taxon>Actinomycetota</taxon>
        <taxon>Actinomycetes</taxon>
        <taxon>Streptosporangiales</taxon>
        <taxon>Streptosporangiaceae</taxon>
        <taxon>Nonomuraea</taxon>
    </lineage>
</organism>